<dbReference type="EMBL" id="LAZR01004322">
    <property type="protein sequence ID" value="KKN09654.1"/>
    <property type="molecule type" value="Genomic_DNA"/>
</dbReference>
<dbReference type="PANTHER" id="PTHR36928">
    <property type="entry name" value="PHOSPHATASE YCDX-RELATED"/>
    <property type="match status" value="1"/>
</dbReference>
<feature type="domain" description="Polymerase/histidinol phosphatase N-terminal" evidence="1">
    <location>
        <begin position="6"/>
        <end position="92"/>
    </location>
</feature>
<dbReference type="InterPro" id="IPR004013">
    <property type="entry name" value="PHP_dom"/>
</dbReference>
<dbReference type="Gene3D" id="3.20.20.140">
    <property type="entry name" value="Metal-dependent hydrolases"/>
    <property type="match status" value="1"/>
</dbReference>
<dbReference type="GO" id="GO:0005829">
    <property type="term" value="C:cytosol"/>
    <property type="evidence" value="ECO:0007669"/>
    <property type="project" value="TreeGrafter"/>
</dbReference>
<dbReference type="Pfam" id="PF02811">
    <property type="entry name" value="PHP"/>
    <property type="match status" value="1"/>
</dbReference>
<gene>
    <name evidence="2" type="ORF">LCGC14_1044400</name>
</gene>
<dbReference type="InterPro" id="IPR016195">
    <property type="entry name" value="Pol/histidinol_Pase-like"/>
</dbReference>
<dbReference type="SMART" id="SM00481">
    <property type="entry name" value="POLIIIAc"/>
    <property type="match status" value="1"/>
</dbReference>
<sequence>MGFPKINLHIHSNYSDGKQNIKQIVERALKLELNYIAITDHFTNSWKSWVSKLNNYDTIIEYLEEISNYQIYLKDNAKNLMLYKGLEVDLSSSEYFIKKYIQPDKYELILFEYLQSPESIAFIKNIIHRWKKVIKDSNELPILGLAHFDPSYFIHEHIDVLIPFLKEYNIYFEFNPTYATFYSRQNELFFEKLRENLIPVAIGCDSHRLSTLDNIEEPIEMIEYYNLGKNFQNLIETLRNKNLVSWKK</sequence>
<name>A0A0F9MV61_9ZZZZ</name>
<dbReference type="AlphaFoldDB" id="A0A0F9MV61"/>
<reference evidence="2" key="1">
    <citation type="journal article" date="2015" name="Nature">
        <title>Complex archaea that bridge the gap between prokaryotes and eukaryotes.</title>
        <authorList>
            <person name="Spang A."/>
            <person name="Saw J.H."/>
            <person name="Jorgensen S.L."/>
            <person name="Zaremba-Niedzwiedzka K."/>
            <person name="Martijn J."/>
            <person name="Lind A.E."/>
            <person name="van Eijk R."/>
            <person name="Schleper C."/>
            <person name="Guy L."/>
            <person name="Ettema T.J."/>
        </authorList>
    </citation>
    <scope>NUCLEOTIDE SEQUENCE</scope>
</reference>
<evidence type="ECO:0000259" key="1">
    <source>
        <dbReference type="SMART" id="SM00481"/>
    </source>
</evidence>
<evidence type="ECO:0000313" key="2">
    <source>
        <dbReference type="EMBL" id="KKN09654.1"/>
    </source>
</evidence>
<comment type="caution">
    <text evidence="2">The sequence shown here is derived from an EMBL/GenBank/DDBJ whole genome shotgun (WGS) entry which is preliminary data.</text>
</comment>
<accession>A0A0F9MV61</accession>
<organism evidence="2">
    <name type="scientific">marine sediment metagenome</name>
    <dbReference type="NCBI Taxonomy" id="412755"/>
    <lineage>
        <taxon>unclassified sequences</taxon>
        <taxon>metagenomes</taxon>
        <taxon>ecological metagenomes</taxon>
    </lineage>
</organism>
<dbReference type="GO" id="GO:0008270">
    <property type="term" value="F:zinc ion binding"/>
    <property type="evidence" value="ECO:0007669"/>
    <property type="project" value="TreeGrafter"/>
</dbReference>
<dbReference type="InterPro" id="IPR003141">
    <property type="entry name" value="Pol/His_phosphatase_N"/>
</dbReference>
<dbReference type="PANTHER" id="PTHR36928:SF1">
    <property type="entry name" value="PHOSPHATASE YCDX-RELATED"/>
    <property type="match status" value="1"/>
</dbReference>
<dbReference type="SUPFAM" id="SSF89550">
    <property type="entry name" value="PHP domain-like"/>
    <property type="match status" value="1"/>
</dbReference>
<protein>
    <recommendedName>
        <fullName evidence="1">Polymerase/histidinol phosphatase N-terminal domain-containing protein</fullName>
    </recommendedName>
</protein>
<dbReference type="GO" id="GO:0042578">
    <property type="term" value="F:phosphoric ester hydrolase activity"/>
    <property type="evidence" value="ECO:0007669"/>
    <property type="project" value="TreeGrafter"/>
</dbReference>
<proteinExistence type="predicted"/>
<dbReference type="InterPro" id="IPR050243">
    <property type="entry name" value="PHP_phosphatase"/>
</dbReference>